<accession>A0A9P6J2R9</accession>
<dbReference type="InterPro" id="IPR032675">
    <property type="entry name" value="LRR_dom_sf"/>
</dbReference>
<protein>
    <submittedName>
        <fullName evidence="1">Uncharacterized protein</fullName>
    </submittedName>
</protein>
<comment type="caution">
    <text evidence="1">The sequence shown here is derived from an EMBL/GenBank/DDBJ whole genome shotgun (WGS) entry which is preliminary data.</text>
</comment>
<sequence>MSKRSKHRRHTYQCPELQVSDMSLCHGFQSVPGSPALSGQELELPNVSGRFTYTVKEATSMKFRRLMEKQALRYHSDFSEQIEELERILKHNAIHHEAKLKESGDSVKQAIMKCFDDVSQFISVLTQLIEEGRELKGVRLRLGQEILHLQKTAKEKLKAINDQANKILTQTFELHEYPIPRLFIVLPNEESTSLNLVDRFRLYFLCDCDEHTKPPEDRNSKGKVLPHYIHIAPHEGYDLVRPSEFFQNFGPYILTLLKLIKYGGSVAGSVIVPMSNALLALSSAADVLKCLNKNLGQQVDAAIEFLENLSEDLNRSVDGANTGPMMETVEVNQREAVEAVDIRYLHSFLKREDKTMALGNLFRTVTAEGHVKWVCLDHYNSRYCQSKFQQLKDFIKDNCGDYDEHTGRVTIRLDSSELAEKFYATLRSSRFVHELSVNMDWATTRNDVMNLQQAIERSNLFHLELDFGGRATPWSKRFTKRLGDPIWPIVASVRLQSLVLKNVKKLFEHTIFKPTKIYLKSLDLSHQNVQRPQLKELVKNWTSLETLKVQVTDFEWAFDFFKDKGPNIVNLTFRTLDNSEVSIRRNKDTFEIVSMSLRLQTLDFPMLFNSYPVRELAILRTDTVMKQQEKFYHLFEQFATLERLELECPALQFLYMLEMVQTKWNQYPSLQQLKLVDTIGENSLETINKQDTSAAVICLNKISTREHFEGSSDNLNWLMEHHGWKIRVLELDETFSKAQVRLLLSSIEQTQKSALESLTWYISEEANDAEFFKMMQQLLDRSQSLHSNVAPIAINIKLSICTKQNSSPLRRQVAPVARLYPLLTSS</sequence>
<evidence type="ECO:0000313" key="2">
    <source>
        <dbReference type="Proteomes" id="UP000749646"/>
    </source>
</evidence>
<dbReference type="EMBL" id="JAAAHW010006523">
    <property type="protein sequence ID" value="KAF9959126.1"/>
    <property type="molecule type" value="Genomic_DNA"/>
</dbReference>
<gene>
    <name evidence="1" type="ORF">BGZ65_000774</name>
</gene>
<evidence type="ECO:0000313" key="1">
    <source>
        <dbReference type="EMBL" id="KAF9959126.1"/>
    </source>
</evidence>
<keyword evidence="2" id="KW-1185">Reference proteome</keyword>
<dbReference type="AlphaFoldDB" id="A0A9P6J2R9"/>
<dbReference type="OrthoDB" id="2441618at2759"/>
<name>A0A9P6J2R9_9FUNG</name>
<organism evidence="1 2">
    <name type="scientific">Modicella reniformis</name>
    <dbReference type="NCBI Taxonomy" id="1440133"/>
    <lineage>
        <taxon>Eukaryota</taxon>
        <taxon>Fungi</taxon>
        <taxon>Fungi incertae sedis</taxon>
        <taxon>Mucoromycota</taxon>
        <taxon>Mortierellomycotina</taxon>
        <taxon>Mortierellomycetes</taxon>
        <taxon>Mortierellales</taxon>
        <taxon>Mortierellaceae</taxon>
        <taxon>Modicella</taxon>
    </lineage>
</organism>
<dbReference type="Proteomes" id="UP000749646">
    <property type="component" value="Unassembled WGS sequence"/>
</dbReference>
<reference evidence="1" key="1">
    <citation type="journal article" date="2020" name="Fungal Divers.">
        <title>Resolving the Mortierellaceae phylogeny through synthesis of multi-gene phylogenetics and phylogenomics.</title>
        <authorList>
            <person name="Vandepol N."/>
            <person name="Liber J."/>
            <person name="Desiro A."/>
            <person name="Na H."/>
            <person name="Kennedy M."/>
            <person name="Barry K."/>
            <person name="Grigoriev I.V."/>
            <person name="Miller A.N."/>
            <person name="O'Donnell K."/>
            <person name="Stajich J.E."/>
            <person name="Bonito G."/>
        </authorList>
    </citation>
    <scope>NUCLEOTIDE SEQUENCE</scope>
    <source>
        <strain evidence="1">MES-2147</strain>
    </source>
</reference>
<dbReference type="Gene3D" id="3.80.10.10">
    <property type="entry name" value="Ribonuclease Inhibitor"/>
    <property type="match status" value="1"/>
</dbReference>
<proteinExistence type="predicted"/>